<protein>
    <recommendedName>
        <fullName evidence="3">GGDEF domain-containing protein</fullName>
    </recommendedName>
</protein>
<dbReference type="Proteomes" id="UP001500979">
    <property type="component" value="Unassembled WGS sequence"/>
</dbReference>
<sequence length="272" mass="29149">MSRREWTRRCDGGLVQGRSRALRSRWRTASLAAGWPFPSDWASAAVDRVCQAVVTGGDLTEGLGDLGAARAEAGVGLAGTLQDLAALHAAGTGHHDGLVSPDPDAVPANMIRATALGWADVIARLTVGREVDDPLTGLTTLSYLRTRLHEVYRSARARGCSADEEFTLVTVFLDVPEDDHGYPRMMAMVLAADVLRTVFDGGETVSLVRPSAAAVLAPLDESLESRCTRVRWMIKQRIADDPGLSLNSPVRVEREPLPAEHAQACALLTSMA</sequence>
<evidence type="ECO:0000313" key="2">
    <source>
        <dbReference type="Proteomes" id="UP001500979"/>
    </source>
</evidence>
<keyword evidence="2" id="KW-1185">Reference proteome</keyword>
<accession>A0ABN3VP59</accession>
<evidence type="ECO:0008006" key="3">
    <source>
        <dbReference type="Google" id="ProtNLM"/>
    </source>
</evidence>
<dbReference type="RefSeq" id="WP_344685488.1">
    <property type="nucleotide sequence ID" value="NZ_BAAAUX010000030.1"/>
</dbReference>
<evidence type="ECO:0000313" key="1">
    <source>
        <dbReference type="EMBL" id="GAA2816503.1"/>
    </source>
</evidence>
<comment type="caution">
    <text evidence="1">The sequence shown here is derived from an EMBL/GenBank/DDBJ whole genome shotgun (WGS) entry which is preliminary data.</text>
</comment>
<gene>
    <name evidence="1" type="ORF">GCM10010470_59970</name>
</gene>
<name>A0ABN3VP59_9PSEU</name>
<reference evidence="1 2" key="1">
    <citation type="journal article" date="2019" name="Int. J. Syst. Evol. Microbiol.">
        <title>The Global Catalogue of Microorganisms (GCM) 10K type strain sequencing project: providing services to taxonomists for standard genome sequencing and annotation.</title>
        <authorList>
            <consortium name="The Broad Institute Genomics Platform"/>
            <consortium name="The Broad Institute Genome Sequencing Center for Infectious Disease"/>
            <person name="Wu L."/>
            <person name="Ma J."/>
        </authorList>
    </citation>
    <scope>NUCLEOTIDE SEQUENCE [LARGE SCALE GENOMIC DNA]</scope>
    <source>
        <strain evidence="1 2">JCM 9383</strain>
    </source>
</reference>
<organism evidence="1 2">
    <name type="scientific">Saccharopolyspora taberi</name>
    <dbReference type="NCBI Taxonomy" id="60895"/>
    <lineage>
        <taxon>Bacteria</taxon>
        <taxon>Bacillati</taxon>
        <taxon>Actinomycetota</taxon>
        <taxon>Actinomycetes</taxon>
        <taxon>Pseudonocardiales</taxon>
        <taxon>Pseudonocardiaceae</taxon>
        <taxon>Saccharopolyspora</taxon>
    </lineage>
</organism>
<proteinExistence type="predicted"/>
<dbReference type="EMBL" id="BAAAUX010000030">
    <property type="protein sequence ID" value="GAA2816503.1"/>
    <property type="molecule type" value="Genomic_DNA"/>
</dbReference>